<protein>
    <submittedName>
        <fullName evidence="1">Uncharacterized protein</fullName>
    </submittedName>
</protein>
<organism evidence="1 2">
    <name type="scientific">Aspergillus ochraceoroseus IBT 24754</name>
    <dbReference type="NCBI Taxonomy" id="1392256"/>
    <lineage>
        <taxon>Eukaryota</taxon>
        <taxon>Fungi</taxon>
        <taxon>Dikarya</taxon>
        <taxon>Ascomycota</taxon>
        <taxon>Pezizomycotina</taxon>
        <taxon>Eurotiomycetes</taxon>
        <taxon>Eurotiomycetidae</taxon>
        <taxon>Eurotiales</taxon>
        <taxon>Aspergillaceae</taxon>
        <taxon>Aspergillus</taxon>
        <taxon>Aspergillus subgen. Nidulantes</taxon>
    </lineage>
</organism>
<proteinExistence type="predicted"/>
<sequence>MVNGEVGRGRIDGLRGAYGLSQSEKDIRKGFEITSWIAGRIQMGSSRTKTRAQCARGNFHRRLIASK</sequence>
<comment type="caution">
    <text evidence="1">The sequence shown here is derived from an EMBL/GenBank/DDBJ whole genome shotgun (WGS) entry which is preliminary data.</text>
</comment>
<dbReference type="Proteomes" id="UP000244073">
    <property type="component" value="Unassembled WGS sequence"/>
</dbReference>
<dbReference type="VEuPathDB" id="FungiDB:P175DRAFT_0555974"/>
<dbReference type="GeneID" id="63817543"/>
<dbReference type="RefSeq" id="XP_040754718.1">
    <property type="nucleotide sequence ID" value="XM_040900659.1"/>
</dbReference>
<gene>
    <name evidence="1" type="ORF">P175DRAFT_0555974</name>
</gene>
<dbReference type="EMBL" id="MSFN02000002">
    <property type="protein sequence ID" value="PTU23326.1"/>
    <property type="molecule type" value="Genomic_DNA"/>
</dbReference>
<dbReference type="AlphaFoldDB" id="A0A2T5M490"/>
<evidence type="ECO:0000313" key="1">
    <source>
        <dbReference type="EMBL" id="PTU23326.1"/>
    </source>
</evidence>
<accession>A0A2T5M490</accession>
<evidence type="ECO:0000313" key="2">
    <source>
        <dbReference type="Proteomes" id="UP000244073"/>
    </source>
</evidence>
<name>A0A2T5M490_9EURO</name>
<reference evidence="1 2" key="1">
    <citation type="journal article" date="2018" name="Proc. Natl. Acad. Sci. U.S.A.">
        <title>Linking secondary metabolites to gene clusters through genome sequencing of six diverse Aspergillus species.</title>
        <authorList>
            <person name="Kaerboelling I."/>
            <person name="Vesth T.C."/>
            <person name="Frisvad J.C."/>
            <person name="Nybo J.L."/>
            <person name="Theobald S."/>
            <person name="Kuo A."/>
            <person name="Bowyer P."/>
            <person name="Matsuda Y."/>
            <person name="Mondo S."/>
            <person name="Lyhne E.K."/>
            <person name="Kogle M.E."/>
            <person name="Clum A."/>
            <person name="Lipzen A."/>
            <person name="Salamov A."/>
            <person name="Ngan C.Y."/>
            <person name="Daum C."/>
            <person name="Chiniquy J."/>
            <person name="Barry K."/>
            <person name="LaButti K."/>
            <person name="Haridas S."/>
            <person name="Simmons B.A."/>
            <person name="Magnuson J.K."/>
            <person name="Mortensen U.H."/>
            <person name="Larsen T.O."/>
            <person name="Grigoriev I.V."/>
            <person name="Baker S.E."/>
            <person name="Andersen M.R."/>
        </authorList>
    </citation>
    <scope>NUCLEOTIDE SEQUENCE [LARGE SCALE GENOMIC DNA]</scope>
    <source>
        <strain evidence="1 2">IBT 24754</strain>
    </source>
</reference>